<dbReference type="Pfam" id="PF14559">
    <property type="entry name" value="TPR_19"/>
    <property type="match status" value="1"/>
</dbReference>
<keyword evidence="3 6" id="KW-1133">Transmembrane helix</keyword>
<evidence type="ECO:0000256" key="1">
    <source>
        <dbReference type="ARBA" id="ARBA00004370"/>
    </source>
</evidence>
<evidence type="ECO:0000256" key="6">
    <source>
        <dbReference type="SAM" id="Phobius"/>
    </source>
</evidence>
<sequence>MIRVLLFLAVIALAALGVDWLIDRPGSITLVWQGWQIETTVAVALFAVLALTAALLLLWWLLTSIFHIPDAIAGVMRGRRRKRGLGAVAHGLVAIGVGDGRAARRSATEARRLIGDEPLTLLLRAQAAQLSGDRAEAESAFRAMLEREETRPLGYRGLYVEARRRGDDDSALQIASRAAAADPKVPWAGPALLDMQASHRDWDGALASVERNVSAKVVDRSTGRRQRAVLLTGKAMDMADERPEEARSLARSAVDLAPDLVPAAALAGRLLAEAGDYRKAAKIVDKAWRAHPHPDLAEVYLHIRPGDAALDRLKRAQGLQARSGGHVEGDLILVRAAIDARDYALARRLLQPHADSTPTRRVCLLMAELDEAELNDRGRARAWRTRALVARPDPAWVADGVVTQNWQPFSPTSGKLDAFVWTVPQESLSASDHRLIESDILAAEQELVSKPEPAEPEVTPAAEEPLEPEIVATPQAPAEEFTAEAPAVEPEVVTPPTQPVQPPSPPVAKPAPASYIRPAAKPEIVLPLAHAPDDPGPDDDGPVDLTRSPERATV</sequence>
<comment type="caution">
    <text evidence="8">The sequence shown here is derived from an EMBL/GenBank/DDBJ whole genome shotgun (WGS) entry which is preliminary data.</text>
</comment>
<protein>
    <submittedName>
        <fullName evidence="8">Heme biosynthesis HemY N-terminal domain-containing protein</fullName>
    </submittedName>
</protein>
<dbReference type="Pfam" id="PF07219">
    <property type="entry name" value="HemY_N"/>
    <property type="match status" value="1"/>
</dbReference>
<comment type="subcellular location">
    <subcellularLocation>
        <location evidence="1">Membrane</location>
    </subcellularLocation>
</comment>
<evidence type="ECO:0000256" key="5">
    <source>
        <dbReference type="SAM" id="MobiDB-lite"/>
    </source>
</evidence>
<feature type="region of interest" description="Disordered" evidence="5">
    <location>
        <begin position="476"/>
        <end position="554"/>
    </location>
</feature>
<proteinExistence type="predicted"/>
<accession>A0ABU4RRA6</accession>
<dbReference type="Proteomes" id="UP001274321">
    <property type="component" value="Unassembled WGS sequence"/>
</dbReference>
<dbReference type="InterPro" id="IPR011990">
    <property type="entry name" value="TPR-like_helical_dom_sf"/>
</dbReference>
<dbReference type="EMBL" id="JAXAFJ010000011">
    <property type="protein sequence ID" value="MDX6807382.1"/>
    <property type="molecule type" value="Genomic_DNA"/>
</dbReference>
<keyword evidence="4 6" id="KW-0472">Membrane</keyword>
<keyword evidence="9" id="KW-1185">Reference proteome</keyword>
<feature type="compositionally biased region" description="Low complexity" evidence="5">
    <location>
        <begin position="476"/>
        <end position="495"/>
    </location>
</feature>
<evidence type="ECO:0000256" key="2">
    <source>
        <dbReference type="ARBA" id="ARBA00022692"/>
    </source>
</evidence>
<keyword evidence="2 6" id="KW-0812">Transmembrane</keyword>
<evidence type="ECO:0000313" key="8">
    <source>
        <dbReference type="EMBL" id="MDX6807382.1"/>
    </source>
</evidence>
<feature type="transmembrane region" description="Helical" evidence="6">
    <location>
        <begin position="41"/>
        <end position="63"/>
    </location>
</feature>
<dbReference type="SUPFAM" id="SSF48452">
    <property type="entry name" value="TPR-like"/>
    <property type="match status" value="1"/>
</dbReference>
<evidence type="ECO:0000313" key="9">
    <source>
        <dbReference type="Proteomes" id="UP001274321"/>
    </source>
</evidence>
<evidence type="ECO:0000256" key="4">
    <source>
        <dbReference type="ARBA" id="ARBA00023136"/>
    </source>
</evidence>
<dbReference type="PIRSF" id="PIRSF031802">
    <property type="entry name" value="UCP031802"/>
    <property type="match status" value="1"/>
</dbReference>
<dbReference type="Gene3D" id="1.25.40.10">
    <property type="entry name" value="Tetratricopeptide repeat domain"/>
    <property type="match status" value="1"/>
</dbReference>
<feature type="domain" description="HemY N-terminal" evidence="7">
    <location>
        <begin position="26"/>
        <end position="132"/>
    </location>
</feature>
<feature type="compositionally biased region" description="Pro residues" evidence="5">
    <location>
        <begin position="496"/>
        <end position="509"/>
    </location>
</feature>
<dbReference type="InterPro" id="IPR016982">
    <property type="entry name" value="Mms48"/>
</dbReference>
<evidence type="ECO:0000256" key="3">
    <source>
        <dbReference type="ARBA" id="ARBA00022989"/>
    </source>
</evidence>
<dbReference type="InterPro" id="IPR010817">
    <property type="entry name" value="HemY_N"/>
</dbReference>
<dbReference type="RefSeq" id="WP_319845507.1">
    <property type="nucleotide sequence ID" value="NZ_JAXAFJ010000011.1"/>
</dbReference>
<name>A0ABU4RRA6_9HYPH</name>
<evidence type="ECO:0000259" key="7">
    <source>
        <dbReference type="Pfam" id="PF07219"/>
    </source>
</evidence>
<organism evidence="8 9">
    <name type="scientific">Terrihabitans rhizophilus</name>
    <dbReference type="NCBI Taxonomy" id="3092662"/>
    <lineage>
        <taxon>Bacteria</taxon>
        <taxon>Pseudomonadati</taxon>
        <taxon>Pseudomonadota</taxon>
        <taxon>Alphaproteobacteria</taxon>
        <taxon>Hyphomicrobiales</taxon>
        <taxon>Terrihabitans</taxon>
    </lineage>
</organism>
<gene>
    <name evidence="8" type="ORF">SCD90_15020</name>
</gene>
<feature type="transmembrane region" description="Helical" evidence="6">
    <location>
        <begin position="84"/>
        <end position="103"/>
    </location>
</feature>
<reference evidence="8 9" key="1">
    <citation type="submission" date="2023-11" db="EMBL/GenBank/DDBJ databases">
        <authorList>
            <person name="Bao R."/>
        </authorList>
    </citation>
    <scope>NUCLEOTIDE SEQUENCE [LARGE SCALE GENOMIC DNA]</scope>
    <source>
        <strain evidence="8 9">PJ23</strain>
    </source>
</reference>